<keyword evidence="1" id="KW-0812">Transmembrane</keyword>
<dbReference type="Pfam" id="PF04471">
    <property type="entry name" value="Mrr_cat"/>
    <property type="match status" value="1"/>
</dbReference>
<dbReference type="AlphaFoldDB" id="Q3AFB8"/>
<evidence type="ECO:0000313" key="4">
    <source>
        <dbReference type="Proteomes" id="UP000002706"/>
    </source>
</evidence>
<dbReference type="OrthoDB" id="9813328at2"/>
<dbReference type="EMBL" id="CP000141">
    <property type="protein sequence ID" value="ABB15114.1"/>
    <property type="molecule type" value="Genomic_DNA"/>
</dbReference>
<dbReference type="InterPro" id="IPR007560">
    <property type="entry name" value="Restrct_endonuc_IV_Mrr"/>
</dbReference>
<evidence type="ECO:0000256" key="1">
    <source>
        <dbReference type="SAM" id="Phobius"/>
    </source>
</evidence>
<sequence>MPILRLLEYVDYVAGSIAGFFFVALFLTLIAFLTFPKANYSFDFVTVLVVETILSAFFLVVRLLTSIFIDTIYRKSGIKEVDKFTGEQFEKWLKKLFKDYGYKVKETRKTADYGADLIIEKDNIKIVVQAKRHKNKVGIKAVQEAISAVKFYGCHKALVCTNNYFTENAINLAKANNVELIDRNKLIELSMGRKSMK</sequence>
<keyword evidence="4" id="KW-1185">Reference proteome</keyword>
<gene>
    <name evidence="3" type="ordered locus">CHY_0295</name>
</gene>
<dbReference type="Proteomes" id="UP000002706">
    <property type="component" value="Chromosome"/>
</dbReference>
<dbReference type="InterPro" id="IPR011856">
    <property type="entry name" value="tRNA_endonuc-like_dom_sf"/>
</dbReference>
<dbReference type="STRING" id="246194.CHY_0295"/>
<dbReference type="RefSeq" id="WP_011343242.1">
    <property type="nucleotide sequence ID" value="NC_007503.1"/>
</dbReference>
<keyword evidence="3" id="KW-0378">Hydrolase</keyword>
<dbReference type="HOGENOM" id="CLU_101688_2_1_9"/>
<keyword evidence="1" id="KW-0472">Membrane</keyword>
<organism evidence="3 4">
    <name type="scientific">Carboxydothermus hydrogenoformans (strain ATCC BAA-161 / DSM 6008 / Z-2901)</name>
    <dbReference type="NCBI Taxonomy" id="246194"/>
    <lineage>
        <taxon>Bacteria</taxon>
        <taxon>Bacillati</taxon>
        <taxon>Bacillota</taxon>
        <taxon>Clostridia</taxon>
        <taxon>Thermoanaerobacterales</taxon>
        <taxon>Thermoanaerobacteraceae</taxon>
        <taxon>Carboxydothermus</taxon>
    </lineage>
</organism>
<dbReference type="PANTHER" id="PTHR30015">
    <property type="entry name" value="MRR RESTRICTION SYSTEM PROTEIN"/>
    <property type="match status" value="1"/>
</dbReference>
<feature type="transmembrane region" description="Helical" evidence="1">
    <location>
        <begin position="47"/>
        <end position="69"/>
    </location>
</feature>
<accession>Q3AFB8</accession>
<reference evidence="3 4" key="1">
    <citation type="journal article" date="2005" name="PLoS Genet.">
        <title>Life in hot carbon monoxide: the complete genome sequence of Carboxydothermus hydrogenoformans Z-2901.</title>
        <authorList>
            <person name="Wu M."/>
            <person name="Ren Q."/>
            <person name="Durkin A.S."/>
            <person name="Daugherty S.C."/>
            <person name="Brinkac L.M."/>
            <person name="Dodson R.J."/>
            <person name="Madupu R."/>
            <person name="Sullivan S.A."/>
            <person name="Kolonay J.F."/>
            <person name="Haft D.H."/>
            <person name="Nelson W.C."/>
            <person name="Tallon L.J."/>
            <person name="Jones K.M."/>
            <person name="Ulrich L.E."/>
            <person name="Gonzalez J.M."/>
            <person name="Zhulin I.B."/>
            <person name="Robb F.T."/>
            <person name="Eisen J.A."/>
        </authorList>
    </citation>
    <scope>NUCLEOTIDE SEQUENCE [LARGE SCALE GENOMIC DNA]</scope>
    <source>
        <strain evidence="4">ATCC BAA-161 / DSM 6008 / Z-2901</strain>
    </source>
</reference>
<dbReference type="Gene3D" id="3.40.1350.10">
    <property type="match status" value="1"/>
</dbReference>
<dbReference type="eggNOG" id="COG1787">
    <property type="taxonomic scope" value="Bacteria"/>
</dbReference>
<keyword evidence="1" id="KW-1133">Transmembrane helix</keyword>
<dbReference type="GO" id="GO:0003677">
    <property type="term" value="F:DNA binding"/>
    <property type="evidence" value="ECO:0007669"/>
    <property type="project" value="InterPro"/>
</dbReference>
<protein>
    <submittedName>
        <fullName evidence="3">Type II restriction endonuclease family protein</fullName>
    </submittedName>
</protein>
<dbReference type="GO" id="GO:0009307">
    <property type="term" value="P:DNA restriction-modification system"/>
    <property type="evidence" value="ECO:0007669"/>
    <property type="project" value="InterPro"/>
</dbReference>
<dbReference type="PANTHER" id="PTHR30015:SF6">
    <property type="entry name" value="SLL1429 PROTEIN"/>
    <property type="match status" value="1"/>
</dbReference>
<dbReference type="InterPro" id="IPR011335">
    <property type="entry name" value="Restrct_endonuc-II-like"/>
</dbReference>
<proteinExistence type="predicted"/>
<feature type="domain" description="Restriction endonuclease type IV Mrr" evidence="2">
    <location>
        <begin position="82"/>
        <end position="189"/>
    </location>
</feature>
<keyword evidence="3" id="KW-0540">Nuclease</keyword>
<feature type="transmembrane region" description="Helical" evidence="1">
    <location>
        <begin position="12"/>
        <end position="35"/>
    </location>
</feature>
<evidence type="ECO:0000259" key="2">
    <source>
        <dbReference type="Pfam" id="PF04471"/>
    </source>
</evidence>
<dbReference type="SUPFAM" id="SSF52980">
    <property type="entry name" value="Restriction endonuclease-like"/>
    <property type="match status" value="1"/>
</dbReference>
<dbReference type="InterPro" id="IPR052906">
    <property type="entry name" value="Type_IV_Methyl-Rstrct_Enzyme"/>
</dbReference>
<dbReference type="InParanoid" id="Q3AFB8"/>
<dbReference type="GO" id="GO:0015666">
    <property type="term" value="F:restriction endodeoxyribonuclease activity"/>
    <property type="evidence" value="ECO:0007669"/>
    <property type="project" value="TreeGrafter"/>
</dbReference>
<keyword evidence="3" id="KW-0255">Endonuclease</keyword>
<evidence type="ECO:0000313" key="3">
    <source>
        <dbReference type="EMBL" id="ABB15114.1"/>
    </source>
</evidence>
<dbReference type="KEGG" id="chy:CHY_0295"/>
<name>Q3AFB8_CARHZ</name>